<evidence type="ECO:0000256" key="1">
    <source>
        <dbReference type="SAM" id="MobiDB-lite"/>
    </source>
</evidence>
<dbReference type="Proteomes" id="UP000557392">
    <property type="component" value="Unassembled WGS sequence"/>
</dbReference>
<accession>A0A7W6NWN8</accession>
<protein>
    <recommendedName>
        <fullName evidence="4">DUF2497 domain-containing protein</fullName>
    </recommendedName>
</protein>
<feature type="region of interest" description="Disordered" evidence="1">
    <location>
        <begin position="23"/>
        <end position="100"/>
    </location>
</feature>
<name>A0A7W6NWN8_9SPHN</name>
<organism evidence="2 3">
    <name type="scientific">Sphingomonas kyeonggiensis</name>
    <dbReference type="NCBI Taxonomy" id="1268553"/>
    <lineage>
        <taxon>Bacteria</taxon>
        <taxon>Pseudomonadati</taxon>
        <taxon>Pseudomonadota</taxon>
        <taxon>Alphaproteobacteria</taxon>
        <taxon>Sphingomonadales</taxon>
        <taxon>Sphingomonadaceae</taxon>
        <taxon>Sphingomonas</taxon>
    </lineage>
</organism>
<feature type="compositionally biased region" description="Polar residues" evidence="1">
    <location>
        <begin position="60"/>
        <end position="69"/>
    </location>
</feature>
<dbReference type="EMBL" id="JACIEH010000001">
    <property type="protein sequence ID" value="MBB4097821.1"/>
    <property type="molecule type" value="Genomic_DNA"/>
</dbReference>
<evidence type="ECO:0000313" key="2">
    <source>
        <dbReference type="EMBL" id="MBB4097821.1"/>
    </source>
</evidence>
<dbReference type="InterPro" id="IPR019632">
    <property type="entry name" value="DUF2497"/>
</dbReference>
<proteinExistence type="predicted"/>
<sequence>MEEILSSIKRIIAEEGDAAIATRARRGGRSATTVADKPATVDEILELSQPVDEDRLETPTPMSMGSPTQPEAPAKPARAGAAAAPATEAPAEPIVSESAVQATRGPLEALSRMVVKPEVTGSDTLEGMVREMLKPMLRDWLDANLPRLVEDMVAKEISRITGRQ</sequence>
<reference evidence="2 3" key="1">
    <citation type="submission" date="2020-08" db="EMBL/GenBank/DDBJ databases">
        <title>Genomic Encyclopedia of Type Strains, Phase IV (KMG-IV): sequencing the most valuable type-strain genomes for metagenomic binning, comparative biology and taxonomic classification.</title>
        <authorList>
            <person name="Goeker M."/>
        </authorList>
    </citation>
    <scope>NUCLEOTIDE SEQUENCE [LARGE SCALE GENOMIC DNA]</scope>
    <source>
        <strain evidence="2 3">DSM 101806</strain>
    </source>
</reference>
<gene>
    <name evidence="2" type="ORF">GGR46_001354</name>
</gene>
<dbReference type="Pfam" id="PF10691">
    <property type="entry name" value="DUF2497"/>
    <property type="match status" value="1"/>
</dbReference>
<comment type="caution">
    <text evidence="2">The sequence shown here is derived from an EMBL/GenBank/DDBJ whole genome shotgun (WGS) entry which is preliminary data.</text>
</comment>
<feature type="compositionally biased region" description="Low complexity" evidence="1">
    <location>
        <begin position="71"/>
        <end position="93"/>
    </location>
</feature>
<evidence type="ECO:0008006" key="4">
    <source>
        <dbReference type="Google" id="ProtNLM"/>
    </source>
</evidence>
<dbReference type="AlphaFoldDB" id="A0A7W6NWN8"/>
<keyword evidence="3" id="KW-1185">Reference proteome</keyword>
<evidence type="ECO:0000313" key="3">
    <source>
        <dbReference type="Proteomes" id="UP000557392"/>
    </source>
</evidence>